<protein>
    <recommendedName>
        <fullName evidence="8">Sulfhydryl oxidase</fullName>
        <ecNumber evidence="8">1.8.3.2</ecNumber>
    </recommendedName>
</protein>
<dbReference type="GO" id="GO:0016971">
    <property type="term" value="F:flavin-dependent sulfhydryl oxidase activity"/>
    <property type="evidence" value="ECO:0007669"/>
    <property type="project" value="InterPro"/>
</dbReference>
<organism evidence="13 14">
    <name type="scientific">Apatococcus fuscideae</name>
    <dbReference type="NCBI Taxonomy" id="2026836"/>
    <lineage>
        <taxon>Eukaryota</taxon>
        <taxon>Viridiplantae</taxon>
        <taxon>Chlorophyta</taxon>
        <taxon>core chlorophytes</taxon>
        <taxon>Trebouxiophyceae</taxon>
        <taxon>Chlorellales</taxon>
        <taxon>Chlorellaceae</taxon>
        <taxon>Apatococcus</taxon>
    </lineage>
</organism>
<dbReference type="EC" id="1.8.3.2" evidence="8"/>
<dbReference type="GO" id="GO:0003756">
    <property type="term" value="F:protein disulfide isomerase activity"/>
    <property type="evidence" value="ECO:0007669"/>
    <property type="project" value="TreeGrafter"/>
</dbReference>
<dbReference type="SUPFAM" id="SSF69000">
    <property type="entry name" value="FAD-dependent thiol oxidase"/>
    <property type="match status" value="1"/>
</dbReference>
<evidence type="ECO:0000256" key="2">
    <source>
        <dbReference type="ARBA" id="ARBA00022630"/>
    </source>
</evidence>
<evidence type="ECO:0000256" key="8">
    <source>
        <dbReference type="RuleBase" id="RU371123"/>
    </source>
</evidence>
<dbReference type="PROSITE" id="PS00194">
    <property type="entry name" value="THIOREDOXIN_1"/>
    <property type="match status" value="1"/>
</dbReference>
<dbReference type="AlphaFoldDB" id="A0AAW1TJA5"/>
<evidence type="ECO:0000259" key="12">
    <source>
        <dbReference type="PROSITE" id="PS51352"/>
    </source>
</evidence>
<reference evidence="13 14" key="1">
    <citation type="journal article" date="2024" name="Nat. Commun.">
        <title>Phylogenomics reveals the evolutionary origins of lichenization in chlorophyte algae.</title>
        <authorList>
            <person name="Puginier C."/>
            <person name="Libourel C."/>
            <person name="Otte J."/>
            <person name="Skaloud P."/>
            <person name="Haon M."/>
            <person name="Grisel S."/>
            <person name="Petersen M."/>
            <person name="Berrin J.G."/>
            <person name="Delaux P.M."/>
            <person name="Dal Grande F."/>
            <person name="Keller J."/>
        </authorList>
    </citation>
    <scope>NUCLEOTIDE SEQUENCE [LARGE SCALE GENOMIC DNA]</scope>
    <source>
        <strain evidence="13 14">SAG 2523</strain>
    </source>
</reference>
<keyword evidence="4 8" id="KW-0274">FAD</keyword>
<dbReference type="Pfam" id="PF04777">
    <property type="entry name" value="Evr1_Alr"/>
    <property type="match status" value="1"/>
</dbReference>
<evidence type="ECO:0000256" key="9">
    <source>
        <dbReference type="SAM" id="MobiDB-lite"/>
    </source>
</evidence>
<gene>
    <name evidence="13" type="ORF">WJX84_009818</name>
</gene>
<evidence type="ECO:0000256" key="3">
    <source>
        <dbReference type="ARBA" id="ARBA00022729"/>
    </source>
</evidence>
<feature type="region of interest" description="Disordered" evidence="9">
    <location>
        <begin position="393"/>
        <end position="412"/>
    </location>
</feature>
<keyword evidence="3 10" id="KW-0732">Signal</keyword>
<accession>A0AAW1TJA5</accession>
<dbReference type="GO" id="GO:0005615">
    <property type="term" value="C:extracellular space"/>
    <property type="evidence" value="ECO:0007669"/>
    <property type="project" value="TreeGrafter"/>
</dbReference>
<keyword evidence="7" id="KW-0325">Glycoprotein</keyword>
<evidence type="ECO:0000256" key="10">
    <source>
        <dbReference type="SAM" id="SignalP"/>
    </source>
</evidence>
<dbReference type="InterPro" id="IPR036774">
    <property type="entry name" value="ERV/ALR_sulphydryl_oxid_sf"/>
</dbReference>
<dbReference type="InterPro" id="IPR017905">
    <property type="entry name" value="ERV/ALR_sulphydryl_oxidase"/>
</dbReference>
<keyword evidence="5 8" id="KW-0560">Oxidoreductase</keyword>
<comment type="catalytic activity">
    <reaction evidence="8">
        <text>2 R'C(R)SH + O2 = R'C(R)S-S(R)CR' + H2O2</text>
        <dbReference type="Rhea" id="RHEA:17357"/>
        <dbReference type="ChEBI" id="CHEBI:15379"/>
        <dbReference type="ChEBI" id="CHEBI:16240"/>
        <dbReference type="ChEBI" id="CHEBI:16520"/>
        <dbReference type="ChEBI" id="CHEBI:17412"/>
        <dbReference type="EC" id="1.8.3.2"/>
    </reaction>
</comment>
<dbReference type="InterPro" id="IPR013766">
    <property type="entry name" value="Thioredoxin_domain"/>
</dbReference>
<dbReference type="PROSITE" id="PS51352">
    <property type="entry name" value="THIOREDOXIN_2"/>
    <property type="match status" value="1"/>
</dbReference>
<evidence type="ECO:0000256" key="7">
    <source>
        <dbReference type="ARBA" id="ARBA00023180"/>
    </source>
</evidence>
<dbReference type="SUPFAM" id="SSF52833">
    <property type="entry name" value="Thioredoxin-like"/>
    <property type="match status" value="1"/>
</dbReference>
<dbReference type="GO" id="GO:0000139">
    <property type="term" value="C:Golgi membrane"/>
    <property type="evidence" value="ECO:0007669"/>
    <property type="project" value="TreeGrafter"/>
</dbReference>
<keyword evidence="6" id="KW-1015">Disulfide bond</keyword>
<feature type="domain" description="ERV/ALR sulfhydryl oxidase" evidence="11">
    <location>
        <begin position="306"/>
        <end position="409"/>
    </location>
</feature>
<evidence type="ECO:0000256" key="5">
    <source>
        <dbReference type="ARBA" id="ARBA00023002"/>
    </source>
</evidence>
<evidence type="ECO:0000259" key="11">
    <source>
        <dbReference type="PROSITE" id="PS51324"/>
    </source>
</evidence>
<dbReference type="PANTHER" id="PTHR22897:SF8">
    <property type="entry name" value="SULFHYDRYL OXIDASE"/>
    <property type="match status" value="1"/>
</dbReference>
<evidence type="ECO:0000313" key="13">
    <source>
        <dbReference type="EMBL" id="KAK9868642.1"/>
    </source>
</evidence>
<keyword evidence="14" id="KW-1185">Reference proteome</keyword>
<dbReference type="CDD" id="cd02961">
    <property type="entry name" value="PDI_a_family"/>
    <property type="match status" value="1"/>
</dbReference>
<dbReference type="InterPro" id="IPR036249">
    <property type="entry name" value="Thioredoxin-like_sf"/>
</dbReference>
<evidence type="ECO:0000256" key="6">
    <source>
        <dbReference type="ARBA" id="ARBA00023157"/>
    </source>
</evidence>
<feature type="chain" id="PRO_5043721637" description="Sulfhydryl oxidase" evidence="10">
    <location>
        <begin position="26"/>
        <end position="504"/>
    </location>
</feature>
<feature type="signal peptide" evidence="10">
    <location>
        <begin position="1"/>
        <end position="25"/>
    </location>
</feature>
<dbReference type="Gene3D" id="3.40.30.10">
    <property type="entry name" value="Glutaredoxin"/>
    <property type="match status" value="1"/>
</dbReference>
<dbReference type="EMBL" id="JALJOV010000019">
    <property type="protein sequence ID" value="KAK9868642.1"/>
    <property type="molecule type" value="Genomic_DNA"/>
</dbReference>
<dbReference type="Gene3D" id="1.20.120.310">
    <property type="entry name" value="ERV/ALR sulfhydryl oxidase domain"/>
    <property type="match status" value="1"/>
</dbReference>
<evidence type="ECO:0000256" key="1">
    <source>
        <dbReference type="ARBA" id="ARBA00001974"/>
    </source>
</evidence>
<feature type="domain" description="Thioredoxin" evidence="12">
    <location>
        <begin position="17"/>
        <end position="151"/>
    </location>
</feature>
<evidence type="ECO:0000256" key="4">
    <source>
        <dbReference type="ARBA" id="ARBA00022827"/>
    </source>
</evidence>
<keyword evidence="2 8" id="KW-0285">Flavoprotein</keyword>
<dbReference type="Proteomes" id="UP001485043">
    <property type="component" value="Unassembled WGS sequence"/>
</dbReference>
<comment type="caution">
    <text evidence="13">The sequence shown here is derived from an EMBL/GenBank/DDBJ whole genome shotgun (WGS) entry which is preliminary data.</text>
</comment>
<proteinExistence type="predicted"/>
<dbReference type="PROSITE" id="PS51324">
    <property type="entry name" value="ERV_ALR"/>
    <property type="match status" value="1"/>
</dbReference>
<dbReference type="PANTHER" id="PTHR22897">
    <property type="entry name" value="QUIESCIN Q6-RELATED SULFHYDRYL OXIDASE"/>
    <property type="match status" value="1"/>
</dbReference>
<comment type="cofactor">
    <cofactor evidence="1 8">
        <name>FAD</name>
        <dbReference type="ChEBI" id="CHEBI:57692"/>
    </cofactor>
</comment>
<name>A0AAW1TJA5_9CHLO</name>
<evidence type="ECO:0000313" key="14">
    <source>
        <dbReference type="Proteomes" id="UP001485043"/>
    </source>
</evidence>
<dbReference type="InterPro" id="IPR017937">
    <property type="entry name" value="Thioredoxin_CS"/>
</dbReference>
<dbReference type="Pfam" id="PF00085">
    <property type="entry name" value="Thioredoxin"/>
    <property type="match status" value="1"/>
</dbReference>
<feature type="region of interest" description="Disordered" evidence="9">
    <location>
        <begin position="471"/>
        <end position="504"/>
    </location>
</feature>
<dbReference type="GO" id="GO:0006457">
    <property type="term" value="P:protein folding"/>
    <property type="evidence" value="ECO:0007669"/>
    <property type="project" value="TreeGrafter"/>
</dbReference>
<dbReference type="InterPro" id="IPR039798">
    <property type="entry name" value="Sulfhydryl_oxidase"/>
</dbReference>
<sequence length="504" mass="54776">MRLEASCNPCFRLVLLLCLGTLAWAAKPLQLDSSIFQRQLEEVPADTKVLLEFYAHWCPACQRFAPEYEKLAAVLNAEPKPAPKVLVARVDCAEEIALCSEFKIGHYPTIFLGQASEFIRREDPSNGVPQYDLQQGRSAEAIIKWLNEKLTASFTLNTGSEPATDQAAFKAGSAASGLRVPIAPKAPLRLLPLDPPASNLSQQVDLRDIEGATLLAMRYMLQNAEALRSPTGQAAAKGFISLMAQAHPSNRCRTDLQQLQAALPRLWPYAYHQGPDASIMQLPICGSTLEQPKPSQDPEWFMCQGSKSGSRGYTCGLWLLLHSLAARVEPSKTGGAVWMSAIKGFVGRYFQCSDCAQHFMEMASEPAAAHVKTRKQAIIWMWSAHNRVNARLAEEDADSQAGDPASPKEGIGDSIHWRQEASSTAHPGGGCAHSSRSTSNIPALESISSIADGGIQQARLRAGLVTVRPMGSGKACPIPWADSRRSGVQQEPHRKTGNTRGTNE</sequence>